<dbReference type="PANTHER" id="PTHR43212">
    <property type="entry name" value="QUERCETIN 2,3-DIOXYGENASE"/>
    <property type="match status" value="1"/>
</dbReference>
<dbReference type="InterPro" id="IPR014710">
    <property type="entry name" value="RmlC-like_jellyroll"/>
</dbReference>
<dbReference type="Pfam" id="PF02678">
    <property type="entry name" value="Pirin"/>
    <property type="match status" value="1"/>
</dbReference>
<dbReference type="Pfam" id="PF17954">
    <property type="entry name" value="Pirin_C_2"/>
    <property type="match status" value="1"/>
</dbReference>
<dbReference type="InterPro" id="IPR012093">
    <property type="entry name" value="Pirin"/>
</dbReference>
<organism evidence="6 7">
    <name type="scientific">Niabella drilacis (strain DSM 25811 / CCM 8410 / CCUG 62505 / LMG 26954 / E90)</name>
    <dbReference type="NCBI Taxonomy" id="1285928"/>
    <lineage>
        <taxon>Bacteria</taxon>
        <taxon>Pseudomonadati</taxon>
        <taxon>Bacteroidota</taxon>
        <taxon>Chitinophagia</taxon>
        <taxon>Chitinophagales</taxon>
        <taxon>Chitinophagaceae</taxon>
        <taxon>Niabella</taxon>
    </lineage>
</organism>
<evidence type="ECO:0000256" key="2">
    <source>
        <dbReference type="PIRSR" id="PIRSR006232-1"/>
    </source>
</evidence>
<dbReference type="RefSeq" id="WP_090389979.1">
    <property type="nucleotide sequence ID" value="NZ_FMZO01000004.1"/>
</dbReference>
<reference evidence="7" key="1">
    <citation type="submission" date="2016-10" db="EMBL/GenBank/DDBJ databases">
        <authorList>
            <person name="Varghese N."/>
            <person name="Submissions S."/>
        </authorList>
    </citation>
    <scope>NUCLEOTIDE SEQUENCE [LARGE SCALE GENOMIC DNA]</scope>
    <source>
        <strain evidence="7">DSM 25811 / CCM 8410 / LMG 26954 / E90</strain>
    </source>
</reference>
<dbReference type="AlphaFoldDB" id="A0A1G6QGB4"/>
<evidence type="ECO:0000313" key="6">
    <source>
        <dbReference type="EMBL" id="SDC90685.1"/>
    </source>
</evidence>
<evidence type="ECO:0000259" key="5">
    <source>
        <dbReference type="Pfam" id="PF17954"/>
    </source>
</evidence>
<keyword evidence="2" id="KW-0479">Metal-binding</keyword>
<evidence type="ECO:0000313" key="7">
    <source>
        <dbReference type="Proteomes" id="UP000198757"/>
    </source>
</evidence>
<feature type="domain" description="Quercetin 2,3-dioxygenase C-terminal cupin" evidence="5">
    <location>
        <begin position="147"/>
        <end position="231"/>
    </location>
</feature>
<dbReference type="Gene3D" id="2.60.120.10">
    <property type="entry name" value="Jelly Rolls"/>
    <property type="match status" value="2"/>
</dbReference>
<evidence type="ECO:0000256" key="1">
    <source>
        <dbReference type="ARBA" id="ARBA00008416"/>
    </source>
</evidence>
<feature type="binding site" evidence="2">
    <location>
        <position position="102"/>
    </location>
    <ligand>
        <name>Fe cation</name>
        <dbReference type="ChEBI" id="CHEBI:24875"/>
    </ligand>
</feature>
<dbReference type="GO" id="GO:0046872">
    <property type="term" value="F:metal ion binding"/>
    <property type="evidence" value="ECO:0007669"/>
    <property type="project" value="UniProtKB-KW"/>
</dbReference>
<dbReference type="InterPro" id="IPR041602">
    <property type="entry name" value="Quercetinase_C"/>
</dbReference>
<dbReference type="Proteomes" id="UP000198757">
    <property type="component" value="Unassembled WGS sequence"/>
</dbReference>
<dbReference type="EMBL" id="FMZO01000004">
    <property type="protein sequence ID" value="SDC90685.1"/>
    <property type="molecule type" value="Genomic_DNA"/>
</dbReference>
<dbReference type="InterPro" id="IPR003829">
    <property type="entry name" value="Pirin_N_dom"/>
</dbReference>
<sequence>MQVQSFKASERGIKDAGWLKSNFVFSFSNYYNPVKSAFGTLFTFNDDYLAPGKGFGIHPHMNMEIISILLKGEMNHKDTLGYDTEFEEGGVQIMSAGSGLRHEEYNIGEEEVNFLQIWIYPKQQNIVPRYQYRSFPKEARKNRLVTIVSHEEGQAHCWINQNARLSLGYFEKENTTTYSFNPENKCLFIFVISGSVTVNGVDVPQRDALGIWDTDTVTIRCNEESEYLVIETVVNQK</sequence>
<feature type="binding site" evidence="2">
    <location>
        <position position="58"/>
    </location>
    <ligand>
        <name>Fe cation</name>
        <dbReference type="ChEBI" id="CHEBI:24875"/>
    </ligand>
</feature>
<evidence type="ECO:0000259" key="4">
    <source>
        <dbReference type="Pfam" id="PF02678"/>
    </source>
</evidence>
<dbReference type="STRING" id="1285928.SAMN04487894_104379"/>
<gene>
    <name evidence="6" type="ORF">SAMN04487894_104379</name>
</gene>
<evidence type="ECO:0000256" key="3">
    <source>
        <dbReference type="RuleBase" id="RU003457"/>
    </source>
</evidence>
<dbReference type="SUPFAM" id="SSF51182">
    <property type="entry name" value="RmlC-like cupins"/>
    <property type="match status" value="1"/>
</dbReference>
<evidence type="ECO:0008006" key="8">
    <source>
        <dbReference type="Google" id="ProtNLM"/>
    </source>
</evidence>
<feature type="domain" description="Pirin N-terminal" evidence="4">
    <location>
        <begin position="12"/>
        <end position="119"/>
    </location>
</feature>
<name>A0A1G6QGB4_NIADE</name>
<accession>A0A1G6QGB4</accession>
<dbReference type="InterPro" id="IPR011051">
    <property type="entry name" value="RmlC_Cupin_sf"/>
</dbReference>
<dbReference type="PANTHER" id="PTHR43212:SF3">
    <property type="entry name" value="QUERCETIN 2,3-DIOXYGENASE"/>
    <property type="match status" value="1"/>
</dbReference>
<keyword evidence="7" id="KW-1185">Reference proteome</keyword>
<comment type="similarity">
    <text evidence="1 3">Belongs to the pirin family.</text>
</comment>
<feature type="binding site" evidence="2">
    <location>
        <position position="104"/>
    </location>
    <ligand>
        <name>Fe cation</name>
        <dbReference type="ChEBI" id="CHEBI:24875"/>
    </ligand>
</feature>
<dbReference type="OrthoDB" id="321327at2"/>
<protein>
    <recommendedName>
        <fullName evidence="8">Pirin N-terminal domain-containing protein</fullName>
    </recommendedName>
</protein>
<comment type="cofactor">
    <cofactor evidence="2">
        <name>Fe cation</name>
        <dbReference type="ChEBI" id="CHEBI:24875"/>
    </cofactor>
    <text evidence="2">Binds 1 Fe cation per subunit.</text>
</comment>
<proteinExistence type="inferred from homology"/>
<dbReference type="PIRSF" id="PIRSF006232">
    <property type="entry name" value="Pirin"/>
    <property type="match status" value="1"/>
</dbReference>
<feature type="binding site" evidence="2">
    <location>
        <position position="60"/>
    </location>
    <ligand>
        <name>Fe cation</name>
        <dbReference type="ChEBI" id="CHEBI:24875"/>
    </ligand>
</feature>
<keyword evidence="2" id="KW-0408">Iron</keyword>